<dbReference type="AlphaFoldDB" id="A0A1W1DY64"/>
<organism evidence="1">
    <name type="scientific">hydrothermal vent metagenome</name>
    <dbReference type="NCBI Taxonomy" id="652676"/>
    <lineage>
        <taxon>unclassified sequences</taxon>
        <taxon>metagenomes</taxon>
        <taxon>ecological metagenomes</taxon>
    </lineage>
</organism>
<reference evidence="1" key="1">
    <citation type="submission" date="2016-10" db="EMBL/GenBank/DDBJ databases">
        <authorList>
            <person name="de Groot N.N."/>
        </authorList>
    </citation>
    <scope>NUCLEOTIDE SEQUENCE</scope>
</reference>
<gene>
    <name evidence="1" type="ORF">MNB_SUP05-SYMBIONT-4-434</name>
</gene>
<accession>A0A1W1DY64</accession>
<proteinExistence type="predicted"/>
<name>A0A1W1DY64_9ZZZZ</name>
<evidence type="ECO:0000313" key="1">
    <source>
        <dbReference type="EMBL" id="SFV86521.1"/>
    </source>
</evidence>
<protein>
    <submittedName>
        <fullName evidence="1">Uncharacterized protein</fullName>
    </submittedName>
</protein>
<sequence>MMALPVASVIKVVSKVGSLSSALMDSGLWHSKQILAQ</sequence>
<dbReference type="EMBL" id="FPHY01000085">
    <property type="protein sequence ID" value="SFV86521.1"/>
    <property type="molecule type" value="Genomic_DNA"/>
</dbReference>